<name>A0AA39VN93_ACESA</name>
<keyword evidence="5 8" id="KW-0812">Transmembrane</keyword>
<feature type="transmembrane region" description="Helical" evidence="8">
    <location>
        <begin position="20"/>
        <end position="41"/>
    </location>
</feature>
<dbReference type="EMBL" id="JAUESC010000380">
    <property type="protein sequence ID" value="KAK0592164.1"/>
    <property type="molecule type" value="Genomic_DNA"/>
</dbReference>
<dbReference type="Proteomes" id="UP001168877">
    <property type="component" value="Unassembled WGS sequence"/>
</dbReference>
<gene>
    <name evidence="10" type="ORF">LWI29_014381</name>
</gene>
<keyword evidence="6 8" id="KW-1133">Transmembrane helix</keyword>
<sequence length="169" mass="18722">MAPPPPSQTLKTAVLFLKLVTFASLLASVIILTTNTAFLVLNRVDFEVHFKDVYAYKYTLSTIVMGMAYTLVQIAFSIHYIGTGNYITTGDGILTFDFYGDKIVSYVLTTRAGATFRVTRDVKSIVETLGDIEEKFFDKAYACGSLILIAFVCTAMLSVYSSYSLPKRI</sequence>
<reference evidence="10" key="1">
    <citation type="journal article" date="2022" name="Plant J.">
        <title>Strategies of tolerance reflected in two North American maple genomes.</title>
        <authorList>
            <person name="McEvoy S.L."/>
            <person name="Sezen U.U."/>
            <person name="Trouern-Trend A."/>
            <person name="McMahon S.M."/>
            <person name="Schaberg P.G."/>
            <person name="Yang J."/>
            <person name="Wegrzyn J.L."/>
            <person name="Swenson N.G."/>
        </authorList>
    </citation>
    <scope>NUCLEOTIDE SEQUENCE</scope>
    <source>
        <strain evidence="10">NS2018</strain>
    </source>
</reference>
<dbReference type="PANTHER" id="PTHR33573">
    <property type="entry name" value="CASP-LIKE PROTEIN 4A4"/>
    <property type="match status" value="1"/>
</dbReference>
<evidence type="ECO:0000256" key="6">
    <source>
        <dbReference type="ARBA" id="ARBA00022989"/>
    </source>
</evidence>
<evidence type="ECO:0000256" key="8">
    <source>
        <dbReference type="RuleBase" id="RU361233"/>
    </source>
</evidence>
<proteinExistence type="inferred from homology"/>
<dbReference type="GO" id="GO:0005886">
    <property type="term" value="C:plasma membrane"/>
    <property type="evidence" value="ECO:0007669"/>
    <property type="project" value="UniProtKB-SubCell"/>
</dbReference>
<comment type="similarity">
    <text evidence="2 8">Belongs to the Casparian strip membrane proteins (CASP) family.</text>
</comment>
<evidence type="ECO:0000256" key="1">
    <source>
        <dbReference type="ARBA" id="ARBA00004651"/>
    </source>
</evidence>
<feature type="domain" description="Casparian strip membrane protein" evidence="9">
    <location>
        <begin position="9"/>
        <end position="153"/>
    </location>
</feature>
<comment type="caution">
    <text evidence="10">The sequence shown here is derived from an EMBL/GenBank/DDBJ whole genome shotgun (WGS) entry which is preliminary data.</text>
</comment>
<evidence type="ECO:0000313" key="10">
    <source>
        <dbReference type="EMBL" id="KAK0592164.1"/>
    </source>
</evidence>
<dbReference type="Pfam" id="PF04535">
    <property type="entry name" value="CASP_dom"/>
    <property type="match status" value="1"/>
</dbReference>
<comment type="subcellular location">
    <subcellularLocation>
        <location evidence="1 8">Cell membrane</location>
        <topology evidence="1 8">Multi-pass membrane protein</topology>
    </subcellularLocation>
</comment>
<evidence type="ECO:0000313" key="11">
    <source>
        <dbReference type="Proteomes" id="UP001168877"/>
    </source>
</evidence>
<organism evidence="10 11">
    <name type="scientific">Acer saccharum</name>
    <name type="common">Sugar maple</name>
    <dbReference type="NCBI Taxonomy" id="4024"/>
    <lineage>
        <taxon>Eukaryota</taxon>
        <taxon>Viridiplantae</taxon>
        <taxon>Streptophyta</taxon>
        <taxon>Embryophyta</taxon>
        <taxon>Tracheophyta</taxon>
        <taxon>Spermatophyta</taxon>
        <taxon>Magnoliopsida</taxon>
        <taxon>eudicotyledons</taxon>
        <taxon>Gunneridae</taxon>
        <taxon>Pentapetalae</taxon>
        <taxon>rosids</taxon>
        <taxon>malvids</taxon>
        <taxon>Sapindales</taxon>
        <taxon>Sapindaceae</taxon>
        <taxon>Hippocastanoideae</taxon>
        <taxon>Acereae</taxon>
        <taxon>Acer</taxon>
    </lineage>
</organism>
<keyword evidence="7 8" id="KW-0472">Membrane</keyword>
<evidence type="ECO:0000256" key="2">
    <source>
        <dbReference type="ARBA" id="ARBA00007651"/>
    </source>
</evidence>
<evidence type="ECO:0000256" key="7">
    <source>
        <dbReference type="ARBA" id="ARBA00023136"/>
    </source>
</evidence>
<protein>
    <recommendedName>
        <fullName evidence="8">CASP-like protein</fullName>
    </recommendedName>
</protein>
<feature type="transmembrane region" description="Helical" evidence="8">
    <location>
        <begin position="53"/>
        <end position="76"/>
    </location>
</feature>
<comment type="caution">
    <text evidence="8">Lacks conserved residue(s) required for the propagation of feature annotation.</text>
</comment>
<keyword evidence="11" id="KW-1185">Reference proteome</keyword>
<evidence type="ECO:0000256" key="3">
    <source>
        <dbReference type="ARBA" id="ARBA00011489"/>
    </source>
</evidence>
<feature type="transmembrane region" description="Helical" evidence="8">
    <location>
        <begin position="139"/>
        <end position="160"/>
    </location>
</feature>
<accession>A0AA39VN93</accession>
<evidence type="ECO:0000256" key="4">
    <source>
        <dbReference type="ARBA" id="ARBA00022475"/>
    </source>
</evidence>
<dbReference type="AlphaFoldDB" id="A0AA39VN93"/>
<evidence type="ECO:0000259" key="9">
    <source>
        <dbReference type="Pfam" id="PF04535"/>
    </source>
</evidence>
<keyword evidence="4 8" id="KW-1003">Cell membrane</keyword>
<evidence type="ECO:0000256" key="5">
    <source>
        <dbReference type="ARBA" id="ARBA00022692"/>
    </source>
</evidence>
<comment type="subunit">
    <text evidence="3 8">Homodimer and heterodimers.</text>
</comment>
<dbReference type="PANTHER" id="PTHR33573:SF40">
    <property type="entry name" value="CASP-LIKE PROTEIN 4D2"/>
    <property type="match status" value="1"/>
</dbReference>
<reference evidence="10" key="2">
    <citation type="submission" date="2023-06" db="EMBL/GenBank/DDBJ databases">
        <authorList>
            <person name="Swenson N.G."/>
            <person name="Wegrzyn J.L."/>
            <person name="Mcevoy S.L."/>
        </authorList>
    </citation>
    <scope>NUCLEOTIDE SEQUENCE</scope>
    <source>
        <strain evidence="10">NS2018</strain>
        <tissue evidence="10">Leaf</tissue>
    </source>
</reference>
<dbReference type="InterPro" id="IPR006702">
    <property type="entry name" value="CASP_dom"/>
</dbReference>